<accession>A0A0E9UIK8</accession>
<dbReference type="AlphaFoldDB" id="A0A0E9UIK8"/>
<evidence type="ECO:0000313" key="1">
    <source>
        <dbReference type="EMBL" id="JAH65100.1"/>
    </source>
</evidence>
<dbReference type="EMBL" id="GBXM01043477">
    <property type="protein sequence ID" value="JAH65100.1"/>
    <property type="molecule type" value="Transcribed_RNA"/>
</dbReference>
<organism evidence="1">
    <name type="scientific">Anguilla anguilla</name>
    <name type="common">European freshwater eel</name>
    <name type="synonym">Muraena anguilla</name>
    <dbReference type="NCBI Taxonomy" id="7936"/>
    <lineage>
        <taxon>Eukaryota</taxon>
        <taxon>Metazoa</taxon>
        <taxon>Chordata</taxon>
        <taxon>Craniata</taxon>
        <taxon>Vertebrata</taxon>
        <taxon>Euteleostomi</taxon>
        <taxon>Actinopterygii</taxon>
        <taxon>Neopterygii</taxon>
        <taxon>Teleostei</taxon>
        <taxon>Anguilliformes</taxon>
        <taxon>Anguillidae</taxon>
        <taxon>Anguilla</taxon>
    </lineage>
</organism>
<reference evidence="1" key="2">
    <citation type="journal article" date="2015" name="Fish Shellfish Immunol.">
        <title>Early steps in the European eel (Anguilla anguilla)-Vibrio vulnificus interaction in the gills: Role of the RtxA13 toxin.</title>
        <authorList>
            <person name="Callol A."/>
            <person name="Pajuelo D."/>
            <person name="Ebbesson L."/>
            <person name="Teles M."/>
            <person name="MacKenzie S."/>
            <person name="Amaro C."/>
        </authorList>
    </citation>
    <scope>NUCLEOTIDE SEQUENCE</scope>
</reference>
<proteinExistence type="predicted"/>
<name>A0A0E9UIK8_ANGAN</name>
<reference evidence="1" key="1">
    <citation type="submission" date="2014-11" db="EMBL/GenBank/DDBJ databases">
        <authorList>
            <person name="Amaro Gonzalez C."/>
        </authorList>
    </citation>
    <scope>NUCLEOTIDE SEQUENCE</scope>
</reference>
<protein>
    <submittedName>
        <fullName evidence="1">Uncharacterized protein</fullName>
    </submittedName>
</protein>
<sequence length="55" mass="6106">MKQSSPLKNSPTIFKNGTVQSPHKLSINLFSKWYSPVPSKTLPQSLKMVQSSAQC</sequence>